<dbReference type="GO" id="GO:0005524">
    <property type="term" value="F:ATP binding"/>
    <property type="evidence" value="ECO:0007669"/>
    <property type="project" value="UniProtKB-KW"/>
</dbReference>
<dbReference type="InterPro" id="IPR005467">
    <property type="entry name" value="His_kinase_dom"/>
</dbReference>
<evidence type="ECO:0000259" key="9">
    <source>
        <dbReference type="PROSITE" id="PS50109"/>
    </source>
</evidence>
<dbReference type="PANTHER" id="PTHR43065:SF10">
    <property type="entry name" value="PEROXIDE STRESS-ACTIVATED HISTIDINE KINASE MAK3"/>
    <property type="match status" value="1"/>
</dbReference>
<dbReference type="CDD" id="cd00082">
    <property type="entry name" value="HisKA"/>
    <property type="match status" value="1"/>
</dbReference>
<dbReference type="SUPFAM" id="SSF55874">
    <property type="entry name" value="ATPase domain of HSP90 chaperone/DNA topoisomerase II/histidine kinase"/>
    <property type="match status" value="1"/>
</dbReference>
<keyword evidence="5" id="KW-0547">Nucleotide-binding</keyword>
<accession>A0A662D6P7</accession>
<dbReference type="Pfam" id="PF02518">
    <property type="entry name" value="HATPase_c"/>
    <property type="match status" value="1"/>
</dbReference>
<dbReference type="InterPro" id="IPR004358">
    <property type="entry name" value="Sig_transdc_His_kin-like_C"/>
</dbReference>
<keyword evidence="4" id="KW-0808">Transferase</keyword>
<dbReference type="PROSITE" id="PS50109">
    <property type="entry name" value="HIS_KIN"/>
    <property type="match status" value="1"/>
</dbReference>
<dbReference type="Pfam" id="PF00512">
    <property type="entry name" value="HisKA"/>
    <property type="match status" value="1"/>
</dbReference>
<evidence type="ECO:0000256" key="5">
    <source>
        <dbReference type="ARBA" id="ARBA00022741"/>
    </source>
</evidence>
<evidence type="ECO:0000256" key="3">
    <source>
        <dbReference type="ARBA" id="ARBA00022553"/>
    </source>
</evidence>
<keyword evidence="3" id="KW-0597">Phosphoprotein</keyword>
<gene>
    <name evidence="10" type="ORF">DRJ04_10015</name>
</gene>
<evidence type="ECO:0000256" key="4">
    <source>
        <dbReference type="ARBA" id="ARBA00022679"/>
    </source>
</evidence>
<dbReference type="SUPFAM" id="SSF47384">
    <property type="entry name" value="Homodimeric domain of signal transducing histidine kinase"/>
    <property type="match status" value="1"/>
</dbReference>
<dbReference type="Proteomes" id="UP000280417">
    <property type="component" value="Unassembled WGS sequence"/>
</dbReference>
<evidence type="ECO:0000313" key="11">
    <source>
        <dbReference type="Proteomes" id="UP000280417"/>
    </source>
</evidence>
<feature type="domain" description="Histidine kinase" evidence="9">
    <location>
        <begin position="219"/>
        <end position="422"/>
    </location>
</feature>
<evidence type="ECO:0000256" key="1">
    <source>
        <dbReference type="ARBA" id="ARBA00000085"/>
    </source>
</evidence>
<dbReference type="GO" id="GO:0000155">
    <property type="term" value="F:phosphorelay sensor kinase activity"/>
    <property type="evidence" value="ECO:0007669"/>
    <property type="project" value="InterPro"/>
</dbReference>
<dbReference type="InterPro" id="IPR003661">
    <property type="entry name" value="HisK_dim/P_dom"/>
</dbReference>
<dbReference type="AlphaFoldDB" id="A0A662D6P7"/>
<dbReference type="PANTHER" id="PTHR43065">
    <property type="entry name" value="SENSOR HISTIDINE KINASE"/>
    <property type="match status" value="1"/>
</dbReference>
<evidence type="ECO:0000313" key="10">
    <source>
        <dbReference type="EMBL" id="RLE09314.1"/>
    </source>
</evidence>
<dbReference type="Gene3D" id="1.10.287.130">
    <property type="match status" value="1"/>
</dbReference>
<protein>
    <recommendedName>
        <fullName evidence="2">histidine kinase</fullName>
        <ecNumber evidence="2">2.7.13.3</ecNumber>
    </recommendedName>
</protein>
<comment type="caution">
    <text evidence="10">The sequence shown here is derived from an EMBL/GenBank/DDBJ whole genome shotgun (WGS) entry which is preliminary data.</text>
</comment>
<keyword evidence="7" id="KW-0067">ATP-binding</keyword>
<sequence length="422" mass="48913">MGIPESITLILEAFLIYLVASTIRRFLNISTLRKRFKLLSSSRLYMVEPLEYLSYAYSLEELYRRLREVIDEYFGIKNIYLLLLDEEKLRFQSIGKEFDYRINPDSDIIKVLGRLGRGVTLEELSIYLNDREDIVRLSELGINLILPILKDDRVFALLLLPKLGVMKNWSYDDISTLNNLRVLLPALITRSLMYEHEKMIEKHQMRMEQLNVMAQMASGLAHEIRNPLSIIVTSVETLLKDEIPEEDKKKMLEFILEETNRINVMLNKILSLNFEIKPDIRSIDIQEIFKKLKAFLQYKLRDRKIEYEIENGQPLRINTDENMLFQILLNLSLNSIEAMEEGGKISIDYAKKGNVVCIYFCDSGPGIPPELREKIFEPFFTTKSSGSGLGLTVTKKLVEKLQGNLEFLDYTGGCTFLIEIPA</sequence>
<name>A0A662D6P7_UNCAE</name>
<keyword evidence="6" id="KW-0418">Kinase</keyword>
<evidence type="ECO:0000256" key="6">
    <source>
        <dbReference type="ARBA" id="ARBA00022777"/>
    </source>
</evidence>
<dbReference type="Gene3D" id="3.30.565.10">
    <property type="entry name" value="Histidine kinase-like ATPase, C-terminal domain"/>
    <property type="match status" value="1"/>
</dbReference>
<dbReference type="InterPro" id="IPR003594">
    <property type="entry name" value="HATPase_dom"/>
</dbReference>
<dbReference type="SMART" id="SM00388">
    <property type="entry name" value="HisKA"/>
    <property type="match status" value="1"/>
</dbReference>
<keyword evidence="8" id="KW-0902">Two-component regulatory system</keyword>
<dbReference type="PRINTS" id="PR00344">
    <property type="entry name" value="BCTRLSENSOR"/>
</dbReference>
<dbReference type="SUPFAM" id="SSF55781">
    <property type="entry name" value="GAF domain-like"/>
    <property type="match status" value="1"/>
</dbReference>
<evidence type="ECO:0000256" key="7">
    <source>
        <dbReference type="ARBA" id="ARBA00022840"/>
    </source>
</evidence>
<dbReference type="SMART" id="SM00387">
    <property type="entry name" value="HATPase_c"/>
    <property type="match status" value="1"/>
</dbReference>
<evidence type="ECO:0000256" key="8">
    <source>
        <dbReference type="ARBA" id="ARBA00023012"/>
    </source>
</evidence>
<dbReference type="EMBL" id="QMQA01000374">
    <property type="protein sequence ID" value="RLE09314.1"/>
    <property type="molecule type" value="Genomic_DNA"/>
</dbReference>
<evidence type="ECO:0000256" key="2">
    <source>
        <dbReference type="ARBA" id="ARBA00012438"/>
    </source>
</evidence>
<reference evidence="10 11" key="1">
    <citation type="submission" date="2018-06" db="EMBL/GenBank/DDBJ databases">
        <title>Extensive metabolic versatility and redundancy in microbially diverse, dynamic hydrothermal sediments.</title>
        <authorList>
            <person name="Dombrowski N."/>
            <person name="Teske A."/>
            <person name="Baker B.J."/>
        </authorList>
    </citation>
    <scope>NUCLEOTIDE SEQUENCE [LARGE SCALE GENOMIC DNA]</scope>
    <source>
        <strain evidence="10">B3_G15</strain>
    </source>
</reference>
<organism evidence="10 11">
    <name type="scientific">Aerophobetes bacterium</name>
    <dbReference type="NCBI Taxonomy" id="2030807"/>
    <lineage>
        <taxon>Bacteria</taxon>
        <taxon>Candidatus Aerophobota</taxon>
    </lineage>
</organism>
<dbReference type="InterPro" id="IPR036097">
    <property type="entry name" value="HisK_dim/P_sf"/>
</dbReference>
<comment type="catalytic activity">
    <reaction evidence="1">
        <text>ATP + protein L-histidine = ADP + protein N-phospho-L-histidine.</text>
        <dbReference type="EC" id="2.7.13.3"/>
    </reaction>
</comment>
<proteinExistence type="predicted"/>
<dbReference type="InterPro" id="IPR036890">
    <property type="entry name" value="HATPase_C_sf"/>
</dbReference>
<dbReference type="EC" id="2.7.13.3" evidence="2"/>